<evidence type="ECO:0000256" key="4">
    <source>
        <dbReference type="ARBA" id="ARBA00023004"/>
    </source>
</evidence>
<name>A0A1M6F5M8_9CLOT</name>
<evidence type="ECO:0000313" key="11">
    <source>
        <dbReference type="Proteomes" id="UP000184241"/>
    </source>
</evidence>
<keyword evidence="5" id="KW-0411">Iron-sulfur</keyword>
<dbReference type="Pfam" id="PF24877">
    <property type="entry name" value="ILV_EDD_C"/>
    <property type="match status" value="1"/>
</dbReference>
<dbReference type="FunFam" id="3.50.30.80:FF:000001">
    <property type="entry name" value="Dihydroxy-acid dehydratase"/>
    <property type="match status" value="1"/>
</dbReference>
<evidence type="ECO:0000256" key="3">
    <source>
        <dbReference type="ARBA" id="ARBA00022723"/>
    </source>
</evidence>
<reference evidence="10 11" key="1">
    <citation type="submission" date="2016-11" db="EMBL/GenBank/DDBJ databases">
        <authorList>
            <person name="Jaros S."/>
            <person name="Januszkiewicz K."/>
            <person name="Wedrychowicz H."/>
        </authorList>
    </citation>
    <scope>NUCLEOTIDE SEQUENCE [LARGE SCALE GENOMIC DNA]</scope>
    <source>
        <strain evidence="10 11">DSM 6191</strain>
    </source>
</reference>
<dbReference type="Pfam" id="PF00920">
    <property type="entry name" value="ILVD_EDD_N"/>
    <property type="match status" value="1"/>
</dbReference>
<dbReference type="GO" id="GO:0009082">
    <property type="term" value="P:branched-chain amino acid biosynthetic process"/>
    <property type="evidence" value="ECO:0007669"/>
    <property type="project" value="UniProtKB-KW"/>
</dbReference>
<accession>A0A1M6F5M8</accession>
<evidence type="ECO:0000259" key="8">
    <source>
        <dbReference type="Pfam" id="PF00920"/>
    </source>
</evidence>
<dbReference type="AlphaFoldDB" id="A0A1M6F5M8"/>
<sequence>MLKSQEIRLGAPEMDSLRLGMGWKKNDLSKTQILIESTFGKSHPGSVHLNKLVEVAIKKLTTLNASPSDYYGTDICDGQAQGHDGMNYSLVSREIIANLIEIHYGATPFDGGLFISSCDKGLPAHLVAIARLNIPAVVMPGGVMGAGPELLTLNQIGTYSAMEKRGEISKEKYDFYKENACPGCGACSFMGTAATMQTLAEALGLTLPGAALLPGSSKVLEEYTKKSSEAVLNLIEKGITAKDILTREAFENAIIIHSAIGGSTNAMLHIPAIAKQLGIEITAEDFDKIHRNIPFILNVRPSGHWPAEYIYHSGGIPFIMSKLKKYLNLNVMTVTGETLGENLEKFNSQVSYEEITQTKKNFDKDSVIYPIDKPLYEGGSVSVLKGNIAPEGCVIKHSAIPKTMWNVTLKSRVFNCEEDAFKAVIEKSIKPGDAVIIRYEGPRGSGMPEMFYTTEAIASDEELNSSVALITDGRFSGATRGPAIGHVSPEAASKGPISIVEDGDLIEIDIENRTINIVGTEDGKLSLDEIDKIISDRLKHLKDYEPRFKSGVLGLYTANATSGIKGGTIY</sequence>
<organism evidence="10 11">
    <name type="scientific">Clostridium intestinale DSM 6191</name>
    <dbReference type="NCBI Taxonomy" id="1121320"/>
    <lineage>
        <taxon>Bacteria</taxon>
        <taxon>Bacillati</taxon>
        <taxon>Bacillota</taxon>
        <taxon>Clostridia</taxon>
        <taxon>Eubacteriales</taxon>
        <taxon>Clostridiaceae</taxon>
        <taxon>Clostridium</taxon>
    </lineage>
</organism>
<keyword evidence="2" id="KW-0001">2Fe-2S</keyword>
<dbReference type="PROSITE" id="PS00887">
    <property type="entry name" value="ILVD_EDD_2"/>
    <property type="match status" value="1"/>
</dbReference>
<evidence type="ECO:0000256" key="6">
    <source>
        <dbReference type="ARBA" id="ARBA00023239"/>
    </source>
</evidence>
<gene>
    <name evidence="10" type="ORF">SAMN02745941_04574</name>
</gene>
<evidence type="ECO:0000313" key="10">
    <source>
        <dbReference type="EMBL" id="SHI92966.1"/>
    </source>
</evidence>
<dbReference type="InterPro" id="IPR020558">
    <property type="entry name" value="DiOHA_6PGluconate_deHydtase_CS"/>
</dbReference>
<comment type="similarity">
    <text evidence="1">Belongs to the IlvD/Edd family.</text>
</comment>
<keyword evidence="7" id="KW-0100">Branched-chain amino acid biosynthesis</keyword>
<dbReference type="PANTHER" id="PTHR43661:SF3">
    <property type="entry name" value="D-XYLONATE DEHYDRATASE YAGF-RELATED"/>
    <property type="match status" value="1"/>
</dbReference>
<dbReference type="InterPro" id="IPR000581">
    <property type="entry name" value="ILV_EDD_N"/>
</dbReference>
<proteinExistence type="inferred from homology"/>
<dbReference type="PROSITE" id="PS00886">
    <property type="entry name" value="ILVD_EDD_1"/>
    <property type="match status" value="1"/>
</dbReference>
<evidence type="ECO:0000259" key="9">
    <source>
        <dbReference type="Pfam" id="PF24877"/>
    </source>
</evidence>
<feature type="domain" description="Dihydroxy-acid/6-phosphogluconate dehydratase C-terminal" evidence="9">
    <location>
        <begin position="367"/>
        <end position="566"/>
    </location>
</feature>
<evidence type="ECO:0000256" key="7">
    <source>
        <dbReference type="ARBA" id="ARBA00023304"/>
    </source>
</evidence>
<dbReference type="PANTHER" id="PTHR43661">
    <property type="entry name" value="D-XYLONATE DEHYDRATASE"/>
    <property type="match status" value="1"/>
</dbReference>
<dbReference type="GO" id="GO:0051537">
    <property type="term" value="F:2 iron, 2 sulfur cluster binding"/>
    <property type="evidence" value="ECO:0007669"/>
    <property type="project" value="UniProtKB-KW"/>
</dbReference>
<keyword evidence="7" id="KW-0028">Amino-acid biosynthesis</keyword>
<keyword evidence="4" id="KW-0408">Iron</keyword>
<dbReference type="Proteomes" id="UP000184241">
    <property type="component" value="Unassembled WGS sequence"/>
</dbReference>
<dbReference type="GO" id="GO:0016836">
    <property type="term" value="F:hydro-lyase activity"/>
    <property type="evidence" value="ECO:0007669"/>
    <property type="project" value="TreeGrafter"/>
</dbReference>
<feature type="domain" description="Dihydroxy-acid/6-phosphogluconate dehydratase N-terminal" evidence="8">
    <location>
        <begin position="30"/>
        <end position="342"/>
    </location>
</feature>
<dbReference type="GO" id="GO:0005829">
    <property type="term" value="C:cytosol"/>
    <property type="evidence" value="ECO:0007669"/>
    <property type="project" value="TreeGrafter"/>
</dbReference>
<dbReference type="Gene3D" id="3.50.30.80">
    <property type="entry name" value="IlvD/EDD C-terminal domain-like"/>
    <property type="match status" value="1"/>
</dbReference>
<dbReference type="InterPro" id="IPR042096">
    <property type="entry name" value="Dihydro-acid_dehy_C"/>
</dbReference>
<keyword evidence="6" id="KW-0456">Lyase</keyword>
<dbReference type="SUPFAM" id="SSF143975">
    <property type="entry name" value="IlvD/EDD N-terminal domain-like"/>
    <property type="match status" value="1"/>
</dbReference>
<protein>
    <submittedName>
        <fullName evidence="10">Dihydroxy-acid dehydratase</fullName>
    </submittedName>
</protein>
<dbReference type="InterPro" id="IPR037237">
    <property type="entry name" value="IlvD/EDD_N"/>
</dbReference>
<dbReference type="SUPFAM" id="SSF52016">
    <property type="entry name" value="LeuD/IlvD-like"/>
    <property type="match status" value="1"/>
</dbReference>
<evidence type="ECO:0000256" key="1">
    <source>
        <dbReference type="ARBA" id="ARBA00006486"/>
    </source>
</evidence>
<evidence type="ECO:0000256" key="5">
    <source>
        <dbReference type="ARBA" id="ARBA00023014"/>
    </source>
</evidence>
<evidence type="ECO:0000256" key="2">
    <source>
        <dbReference type="ARBA" id="ARBA00022714"/>
    </source>
</evidence>
<keyword evidence="3" id="KW-0479">Metal-binding</keyword>
<dbReference type="GO" id="GO:0046872">
    <property type="term" value="F:metal ion binding"/>
    <property type="evidence" value="ECO:0007669"/>
    <property type="project" value="UniProtKB-KW"/>
</dbReference>
<dbReference type="RefSeq" id="WP_073022829.1">
    <property type="nucleotide sequence ID" value="NZ_FQXU01000026.1"/>
</dbReference>
<dbReference type="InterPro" id="IPR056740">
    <property type="entry name" value="ILV_EDD_C"/>
</dbReference>
<dbReference type="EMBL" id="FQXU01000026">
    <property type="protein sequence ID" value="SHI92966.1"/>
    <property type="molecule type" value="Genomic_DNA"/>
</dbReference>